<feature type="compositionally biased region" description="Polar residues" evidence="11">
    <location>
        <begin position="121"/>
        <end position="131"/>
    </location>
</feature>
<comment type="function">
    <text evidence="9">Component of the NuA4 histone acetyltransferase complex which is involved in transcriptional activation of selected genes principally by acetylation of nucleosomal histone H4 and H2A. The NuA4 complex is also involved in DNA repair.</text>
</comment>
<dbReference type="GO" id="GO:0006281">
    <property type="term" value="P:DNA repair"/>
    <property type="evidence" value="ECO:0007669"/>
    <property type="project" value="UniProtKB-UniRule"/>
</dbReference>
<evidence type="ECO:0000256" key="2">
    <source>
        <dbReference type="ARBA" id="ARBA00010916"/>
    </source>
</evidence>
<dbReference type="InterPro" id="IPR015418">
    <property type="entry name" value="Eaf6"/>
</dbReference>
<comment type="caution">
    <text evidence="12">The sequence shown here is derived from an EMBL/GenBank/DDBJ whole genome shotgun (WGS) entry which is preliminary data.</text>
</comment>
<keyword evidence="6 10" id="KW-0175">Coiled coil</keyword>
<dbReference type="GO" id="GO:0006325">
    <property type="term" value="P:chromatin organization"/>
    <property type="evidence" value="ECO:0007669"/>
    <property type="project" value="UniProtKB-KW"/>
</dbReference>
<keyword evidence="5 9" id="KW-0805">Transcription regulation</keyword>
<dbReference type="STRING" id="1507870.A0A1V8SJI5"/>
<evidence type="ECO:0000256" key="11">
    <source>
        <dbReference type="SAM" id="MobiDB-lite"/>
    </source>
</evidence>
<evidence type="ECO:0000256" key="9">
    <source>
        <dbReference type="RuleBase" id="RU368022"/>
    </source>
</evidence>
<name>A0A1V8SJI5_9PEZI</name>
<feature type="compositionally biased region" description="Polar residues" evidence="11">
    <location>
        <begin position="1"/>
        <end position="12"/>
    </location>
</feature>
<evidence type="ECO:0000256" key="3">
    <source>
        <dbReference type="ARBA" id="ARBA00018504"/>
    </source>
</evidence>
<evidence type="ECO:0000256" key="6">
    <source>
        <dbReference type="ARBA" id="ARBA00023054"/>
    </source>
</evidence>
<dbReference type="GO" id="GO:0005634">
    <property type="term" value="C:nucleus"/>
    <property type="evidence" value="ECO:0007669"/>
    <property type="project" value="UniProtKB-SubCell"/>
</dbReference>
<dbReference type="GO" id="GO:0035267">
    <property type="term" value="C:NuA4 histone acetyltransferase complex"/>
    <property type="evidence" value="ECO:0007669"/>
    <property type="project" value="UniProtKB-UniRule"/>
</dbReference>
<feature type="coiled-coil region" evidence="10">
    <location>
        <begin position="30"/>
        <end position="57"/>
    </location>
</feature>
<evidence type="ECO:0000256" key="7">
    <source>
        <dbReference type="ARBA" id="ARBA00023163"/>
    </source>
</evidence>
<dbReference type="PANTHER" id="PTHR13476">
    <property type="entry name" value="CHROMATIN MODIFICATION-RELATED PROTEIN MEAF6"/>
    <property type="match status" value="1"/>
</dbReference>
<feature type="region of interest" description="Disordered" evidence="11">
    <location>
        <begin position="83"/>
        <end position="180"/>
    </location>
</feature>
<sequence>MTENHPPTSTTAPPADQPGRPYYDSLRSTLRSTLTQKRLLDDKLAALEENIHKTETAYLEETLNSGNIVRGFDGWVKGVVVGAGAGGAGGRDGGRNRGGRVREEERVFSRSSGGWVKAQEGSESNTPSHAATPTGMGMGDGVNGAANGVGKTGNKKKRGAEREEEEEKAVKRGKVTYTRD</sequence>
<keyword evidence="7 9" id="KW-0804">Transcription</keyword>
<feature type="region of interest" description="Disordered" evidence="11">
    <location>
        <begin position="1"/>
        <end position="25"/>
    </location>
</feature>
<dbReference type="EMBL" id="NAJO01000040">
    <property type="protein sequence ID" value="OQN99306.1"/>
    <property type="molecule type" value="Genomic_DNA"/>
</dbReference>
<dbReference type="OrthoDB" id="440324at2759"/>
<gene>
    <name evidence="12" type="ORF">B0A48_14282</name>
</gene>
<proteinExistence type="inferred from homology"/>
<keyword evidence="8 9" id="KW-0539">Nucleus</keyword>
<keyword evidence="9" id="KW-0227">DNA damage</keyword>
<accession>A0A1V8SJI5</accession>
<protein>
    <recommendedName>
        <fullName evidence="3 9">Chromatin modification-related protein EAF6</fullName>
    </recommendedName>
</protein>
<evidence type="ECO:0000256" key="5">
    <source>
        <dbReference type="ARBA" id="ARBA00023015"/>
    </source>
</evidence>
<evidence type="ECO:0000313" key="12">
    <source>
        <dbReference type="EMBL" id="OQN99306.1"/>
    </source>
</evidence>
<evidence type="ECO:0000313" key="13">
    <source>
        <dbReference type="Proteomes" id="UP000192596"/>
    </source>
</evidence>
<reference evidence="13" key="1">
    <citation type="submission" date="2017-03" db="EMBL/GenBank/DDBJ databases">
        <title>Genomes of endolithic fungi from Antarctica.</title>
        <authorList>
            <person name="Coleine C."/>
            <person name="Masonjones S."/>
            <person name="Stajich J.E."/>
        </authorList>
    </citation>
    <scope>NUCLEOTIDE SEQUENCE [LARGE SCALE GENOMIC DNA]</scope>
    <source>
        <strain evidence="13">CCFEE 5527</strain>
    </source>
</reference>
<keyword evidence="13" id="KW-1185">Reference proteome</keyword>
<dbReference type="AlphaFoldDB" id="A0A1V8SJI5"/>
<evidence type="ECO:0000256" key="1">
    <source>
        <dbReference type="ARBA" id="ARBA00004123"/>
    </source>
</evidence>
<dbReference type="FunCoup" id="A0A1V8SJI5">
    <property type="interactions" value="143"/>
</dbReference>
<evidence type="ECO:0000256" key="8">
    <source>
        <dbReference type="ARBA" id="ARBA00023242"/>
    </source>
</evidence>
<dbReference type="Proteomes" id="UP000192596">
    <property type="component" value="Unassembled WGS sequence"/>
</dbReference>
<dbReference type="InParanoid" id="A0A1V8SJI5"/>
<evidence type="ECO:0000256" key="4">
    <source>
        <dbReference type="ARBA" id="ARBA00022853"/>
    </source>
</evidence>
<comment type="subunit">
    <text evidence="9">Component of the NuA4 histone acetyltransferase complex.</text>
</comment>
<comment type="similarity">
    <text evidence="2 9">Belongs to the EAF6 family.</text>
</comment>
<feature type="compositionally biased region" description="Basic and acidic residues" evidence="11">
    <location>
        <begin position="92"/>
        <end position="108"/>
    </location>
</feature>
<keyword evidence="9" id="KW-0234">DNA repair</keyword>
<evidence type="ECO:0000256" key="10">
    <source>
        <dbReference type="SAM" id="Coils"/>
    </source>
</evidence>
<dbReference type="Pfam" id="PF09340">
    <property type="entry name" value="NuA4"/>
    <property type="match status" value="1"/>
</dbReference>
<organism evidence="12 13">
    <name type="scientific">Cryoendolithus antarcticus</name>
    <dbReference type="NCBI Taxonomy" id="1507870"/>
    <lineage>
        <taxon>Eukaryota</taxon>
        <taxon>Fungi</taxon>
        <taxon>Dikarya</taxon>
        <taxon>Ascomycota</taxon>
        <taxon>Pezizomycotina</taxon>
        <taxon>Dothideomycetes</taxon>
        <taxon>Dothideomycetidae</taxon>
        <taxon>Cladosporiales</taxon>
        <taxon>Cladosporiaceae</taxon>
        <taxon>Cryoendolithus</taxon>
    </lineage>
</organism>
<keyword evidence="4 9" id="KW-0156">Chromatin regulator</keyword>
<comment type="subcellular location">
    <subcellularLocation>
        <location evidence="1 9">Nucleus</location>
    </subcellularLocation>
</comment>